<comment type="caution">
    <text evidence="2">The sequence shown here is derived from an EMBL/GenBank/DDBJ whole genome shotgun (WGS) entry which is preliminary data.</text>
</comment>
<dbReference type="GO" id="GO:0003968">
    <property type="term" value="F:RNA-directed RNA polymerase activity"/>
    <property type="evidence" value="ECO:0007669"/>
    <property type="project" value="InterPro"/>
</dbReference>
<evidence type="ECO:0000313" key="2">
    <source>
        <dbReference type="EMBL" id="KAJ8736970.1"/>
    </source>
</evidence>
<keyword evidence="3" id="KW-1185">Reference proteome</keyword>
<accession>A0AAD7Z3H8</accession>
<dbReference type="AlphaFoldDB" id="A0AAD7Z3H8"/>
<organism evidence="2 3">
    <name type="scientific">Mythimna separata</name>
    <name type="common">Oriental armyworm</name>
    <name type="synonym">Pseudaletia separata</name>
    <dbReference type="NCBI Taxonomy" id="271217"/>
    <lineage>
        <taxon>Eukaryota</taxon>
        <taxon>Metazoa</taxon>
        <taxon>Ecdysozoa</taxon>
        <taxon>Arthropoda</taxon>
        <taxon>Hexapoda</taxon>
        <taxon>Insecta</taxon>
        <taxon>Pterygota</taxon>
        <taxon>Neoptera</taxon>
        <taxon>Endopterygota</taxon>
        <taxon>Lepidoptera</taxon>
        <taxon>Glossata</taxon>
        <taxon>Ditrysia</taxon>
        <taxon>Noctuoidea</taxon>
        <taxon>Noctuidae</taxon>
        <taxon>Noctuinae</taxon>
        <taxon>Hadenini</taxon>
        <taxon>Mythimna</taxon>
    </lineage>
</organism>
<name>A0AAD7Z3H8_MYTSE</name>
<dbReference type="GO" id="GO:0004482">
    <property type="term" value="F:mRNA 5'-cap (guanine-N7-)-methyltransferase activity"/>
    <property type="evidence" value="ECO:0007669"/>
    <property type="project" value="InterPro"/>
</dbReference>
<dbReference type="EMBL" id="JARGEI010000001">
    <property type="protein sequence ID" value="KAJ8736970.1"/>
    <property type="molecule type" value="Genomic_DNA"/>
</dbReference>
<proteinExistence type="predicted"/>
<feature type="domain" description="RdRp catalytic" evidence="1">
    <location>
        <begin position="1"/>
        <end position="47"/>
    </location>
</feature>
<dbReference type="PROSITE" id="PS50526">
    <property type="entry name" value="RDRP_SSRNA_NEG_NONSEG"/>
    <property type="match status" value="1"/>
</dbReference>
<evidence type="ECO:0000259" key="1">
    <source>
        <dbReference type="PROSITE" id="PS50526"/>
    </source>
</evidence>
<protein>
    <recommendedName>
        <fullName evidence="1">RdRp catalytic domain-containing protein</fullName>
    </recommendedName>
</protein>
<dbReference type="Pfam" id="PF00946">
    <property type="entry name" value="Mononeg_RNA_pol"/>
    <property type="match status" value="1"/>
</dbReference>
<dbReference type="InterPro" id="IPR014023">
    <property type="entry name" value="Mononeg_RNA_pol_cat"/>
</dbReference>
<sequence length="365" mass="41321">MTRRQYIAWFQETLRDLCDQAGITLKLEETWVSSSLLEYGREFFFKGAQVSSALKRISRMASEANQTIPSHNGDIAGVFSAGMGAAQKDHLPIPSYWCTILEASIMAQDRFPQLRRYPVEYIVCLLSVPRTLGGWPITLFPNFCTRAVQDPLTSALHVVRTLMKSPRHREHILRIATTRMKKSNPTMLIKDPQSLPLVMPRQPENYLKNKIAEGLPSIIKNKELKPLFSPEVASHKDQLVGDLMAIRPCNPKLISKIMTLSNIGKQEALVSKFSSTRSIQAIACREWSSEIEVLQDIRSMESTMMDHILYRSPDMTLSLSYVTIEIPPNQNTFRIRNTAQYVLELIPEGLLFRLTAASLRSIGAD</sequence>
<dbReference type="GO" id="GO:0005524">
    <property type="term" value="F:ATP binding"/>
    <property type="evidence" value="ECO:0007669"/>
    <property type="project" value="InterPro"/>
</dbReference>
<reference evidence="2" key="1">
    <citation type="submission" date="2023-03" db="EMBL/GenBank/DDBJ databases">
        <title>Chromosome-level genomes of two armyworms, Mythimna separata and Mythimna loreyi, provide insights into the biosynthesis and reception of sex pheromones.</title>
        <authorList>
            <person name="Zhao H."/>
        </authorList>
    </citation>
    <scope>NUCLEOTIDE SEQUENCE</scope>
    <source>
        <strain evidence="2">BeijingLab</strain>
        <tissue evidence="2">Pupa</tissue>
    </source>
</reference>
<evidence type="ECO:0000313" key="3">
    <source>
        <dbReference type="Proteomes" id="UP001231518"/>
    </source>
</evidence>
<dbReference type="Proteomes" id="UP001231518">
    <property type="component" value="Chromosome 1"/>
</dbReference>
<gene>
    <name evidence="2" type="ORF">PYW07_000241</name>
</gene>